<dbReference type="InterPro" id="IPR006139">
    <property type="entry name" value="D-isomer_2_OHA_DH_cat_dom"/>
</dbReference>
<dbReference type="PANTHER" id="PTHR43026:SF1">
    <property type="entry name" value="2-HYDROXYACID DEHYDROGENASE HOMOLOG 1-RELATED"/>
    <property type="match status" value="1"/>
</dbReference>
<keyword evidence="2 4" id="KW-0560">Oxidoreductase</keyword>
<dbReference type="InterPro" id="IPR036291">
    <property type="entry name" value="NAD(P)-bd_dom_sf"/>
</dbReference>
<dbReference type="GO" id="GO:0008720">
    <property type="term" value="F:D-lactate dehydrogenase (NAD+) activity"/>
    <property type="evidence" value="ECO:0007669"/>
    <property type="project" value="TreeGrafter"/>
</dbReference>
<evidence type="ECO:0000256" key="3">
    <source>
        <dbReference type="ARBA" id="ARBA00023027"/>
    </source>
</evidence>
<protein>
    <submittedName>
        <fullName evidence="7">Lactate dehydrogenase</fullName>
    </submittedName>
</protein>
<comment type="similarity">
    <text evidence="1 4">Belongs to the D-isomer specific 2-hydroxyacid dehydrogenase family.</text>
</comment>
<organism evidence="7 8">
    <name type="scientific">Candidatus Pseudoramibacter fermentans</name>
    <dbReference type="NCBI Taxonomy" id="2594427"/>
    <lineage>
        <taxon>Bacteria</taxon>
        <taxon>Bacillati</taxon>
        <taxon>Bacillota</taxon>
        <taxon>Clostridia</taxon>
        <taxon>Eubacteriales</taxon>
        <taxon>Eubacteriaceae</taxon>
        <taxon>Pseudoramibacter</taxon>
    </lineage>
</organism>
<dbReference type="AlphaFoldDB" id="A0A6L5GTA7"/>
<evidence type="ECO:0000313" key="8">
    <source>
        <dbReference type="Proteomes" id="UP000473648"/>
    </source>
</evidence>
<dbReference type="PROSITE" id="PS00670">
    <property type="entry name" value="D_2_HYDROXYACID_DH_2"/>
    <property type="match status" value="1"/>
</dbReference>
<evidence type="ECO:0000259" key="5">
    <source>
        <dbReference type="Pfam" id="PF00389"/>
    </source>
</evidence>
<dbReference type="PROSITE" id="PS00671">
    <property type="entry name" value="D_2_HYDROXYACID_DH_3"/>
    <property type="match status" value="1"/>
</dbReference>
<evidence type="ECO:0000256" key="4">
    <source>
        <dbReference type="RuleBase" id="RU003719"/>
    </source>
</evidence>
<evidence type="ECO:0000256" key="2">
    <source>
        <dbReference type="ARBA" id="ARBA00023002"/>
    </source>
</evidence>
<evidence type="ECO:0000256" key="1">
    <source>
        <dbReference type="ARBA" id="ARBA00005854"/>
    </source>
</evidence>
<dbReference type="InterPro" id="IPR029753">
    <property type="entry name" value="D-isomer_DH_CS"/>
</dbReference>
<dbReference type="PANTHER" id="PTHR43026">
    <property type="entry name" value="2-HYDROXYACID DEHYDROGENASE HOMOLOG 1-RELATED"/>
    <property type="match status" value="1"/>
</dbReference>
<dbReference type="InterPro" id="IPR006140">
    <property type="entry name" value="D-isomer_DH_NAD-bd"/>
</dbReference>
<dbReference type="InterPro" id="IPR058205">
    <property type="entry name" value="D-LDH-like"/>
</dbReference>
<dbReference type="GO" id="GO:0051287">
    <property type="term" value="F:NAD binding"/>
    <property type="evidence" value="ECO:0007669"/>
    <property type="project" value="InterPro"/>
</dbReference>
<dbReference type="InterPro" id="IPR029752">
    <property type="entry name" value="D-isomer_DH_CS1"/>
</dbReference>
<evidence type="ECO:0000313" key="7">
    <source>
        <dbReference type="EMBL" id="MQM73332.1"/>
    </source>
</evidence>
<dbReference type="Proteomes" id="UP000473648">
    <property type="component" value="Unassembled WGS sequence"/>
</dbReference>
<evidence type="ECO:0000259" key="6">
    <source>
        <dbReference type="Pfam" id="PF02826"/>
    </source>
</evidence>
<dbReference type="Pfam" id="PF02826">
    <property type="entry name" value="2-Hacid_dh_C"/>
    <property type="match status" value="1"/>
</dbReference>
<proteinExistence type="inferred from homology"/>
<keyword evidence="3" id="KW-0520">NAD</keyword>
<dbReference type="SUPFAM" id="SSF51735">
    <property type="entry name" value="NAD(P)-binding Rossmann-fold domains"/>
    <property type="match status" value="1"/>
</dbReference>
<sequence length="334" mass="36810">MQNQKPVKLIAYGCRDDEMPTLKAFQNREDLELKIVQAHLSTDNVYLAEGFDGVSIEGLSQSDAAIFKALAGYGIHYFSTRTAGYNRLDLAAAKKYQIHCANVHYSPYSVAEYTVMLMLTCLRKFIHIIARSAVMDYSLAGMQGRELHNMTVGIVGMGHIGKTVAKCLSGFGCRLISYTPHPTAETDALAKAVSKETLLKEADIITLHTPLTQDNYHMIDKDVIAQMKDGVVIINTARGGLINTWDLIDAVESGKVSAVGIDSFEHEENVIQIDHESSLIHNRSLLALKAYPNVVVSPHAAFYTDQSSKDMVTVSLNGLMAWLRGENNPNEIAY</sequence>
<keyword evidence="8" id="KW-1185">Reference proteome</keyword>
<dbReference type="Pfam" id="PF00389">
    <property type="entry name" value="2-Hacid_dh"/>
    <property type="match status" value="1"/>
</dbReference>
<dbReference type="PROSITE" id="PS00065">
    <property type="entry name" value="D_2_HYDROXYACID_DH_1"/>
    <property type="match status" value="1"/>
</dbReference>
<feature type="domain" description="D-isomer specific 2-hydroxyacid dehydrogenase catalytic" evidence="5">
    <location>
        <begin position="17"/>
        <end position="332"/>
    </location>
</feature>
<feature type="domain" description="D-isomer specific 2-hydroxyacid dehydrogenase NAD-binding" evidence="6">
    <location>
        <begin position="115"/>
        <end position="301"/>
    </location>
</feature>
<gene>
    <name evidence="7" type="ORF">FRC53_07990</name>
</gene>
<dbReference type="Gene3D" id="3.40.50.720">
    <property type="entry name" value="NAD(P)-binding Rossmann-like Domain"/>
    <property type="match status" value="2"/>
</dbReference>
<dbReference type="SUPFAM" id="SSF52283">
    <property type="entry name" value="Formate/glycerate dehydrogenase catalytic domain-like"/>
    <property type="match status" value="1"/>
</dbReference>
<dbReference type="EMBL" id="VOGB01000005">
    <property type="protein sequence ID" value="MQM73332.1"/>
    <property type="molecule type" value="Genomic_DNA"/>
</dbReference>
<accession>A0A6L5GTA7</accession>
<comment type="caution">
    <text evidence="7">The sequence shown here is derived from an EMBL/GenBank/DDBJ whole genome shotgun (WGS) entry which is preliminary data.</text>
</comment>
<name>A0A6L5GTA7_9FIRM</name>
<reference evidence="7" key="1">
    <citation type="journal article" date="2020" name="Appl. Environ. Microbiol.">
        <title>Medium-Chain Fatty Acid Synthesis by 'Candidatus Weimeria bifida' gen. nov., sp. nov., and 'Candidatus Pseudoramibacter fermentans' sp. nov.</title>
        <authorList>
            <person name="Scarborough M.J."/>
            <person name="Myers K.S."/>
            <person name="Donohue T.J."/>
            <person name="Noguera D.R."/>
        </authorList>
    </citation>
    <scope>NUCLEOTIDE SEQUENCE</scope>
    <source>
        <strain evidence="7">EUB1.1</strain>
    </source>
</reference>